<evidence type="ECO:0000256" key="2">
    <source>
        <dbReference type="ARBA" id="ARBA00004613"/>
    </source>
</evidence>
<keyword evidence="5" id="KW-0964">Secreted</keyword>
<evidence type="ECO:0000313" key="10">
    <source>
        <dbReference type="Proteomes" id="UP000249364"/>
    </source>
</evidence>
<dbReference type="OrthoDB" id="7181295at2"/>
<gene>
    <name evidence="9" type="ORF">LY56_01387</name>
</gene>
<comment type="caution">
    <text evidence="9">The sequence shown here is derived from an EMBL/GenBank/DDBJ whole genome shotgun (WGS) entry which is preliminary data.</text>
</comment>
<evidence type="ECO:0000256" key="1">
    <source>
        <dbReference type="ARBA" id="ARBA00004365"/>
    </source>
</evidence>
<evidence type="ECO:0000256" key="6">
    <source>
        <dbReference type="ARBA" id="ARBA00023143"/>
    </source>
</evidence>
<dbReference type="EMBL" id="QKZQ01000005">
    <property type="protein sequence ID" value="PZX45826.1"/>
    <property type="molecule type" value="Genomic_DNA"/>
</dbReference>
<protein>
    <recommendedName>
        <fullName evidence="4">Flagellar hook-associated protein 1</fullName>
    </recommendedName>
</protein>
<keyword evidence="10" id="KW-1185">Reference proteome</keyword>
<evidence type="ECO:0000259" key="7">
    <source>
        <dbReference type="Pfam" id="PF06429"/>
    </source>
</evidence>
<dbReference type="GO" id="GO:0005576">
    <property type="term" value="C:extracellular region"/>
    <property type="evidence" value="ECO:0007669"/>
    <property type="project" value="UniProtKB-SubCell"/>
</dbReference>
<keyword evidence="9" id="KW-0969">Cilium</keyword>
<evidence type="ECO:0000256" key="5">
    <source>
        <dbReference type="ARBA" id="ARBA00022525"/>
    </source>
</evidence>
<dbReference type="Pfam" id="PF06429">
    <property type="entry name" value="Flg_bbr_C"/>
    <property type="match status" value="1"/>
</dbReference>
<keyword evidence="9" id="KW-0282">Flagellum</keyword>
<dbReference type="AlphaFoldDB" id="A0A2W7QEJ7"/>
<dbReference type="Pfam" id="PF22638">
    <property type="entry name" value="FlgK_D1"/>
    <property type="match status" value="1"/>
</dbReference>
<keyword evidence="9" id="KW-0966">Cell projection</keyword>
<evidence type="ECO:0000259" key="8">
    <source>
        <dbReference type="Pfam" id="PF22638"/>
    </source>
</evidence>
<evidence type="ECO:0000256" key="3">
    <source>
        <dbReference type="ARBA" id="ARBA00009677"/>
    </source>
</evidence>
<dbReference type="RefSeq" id="WP_071468058.1">
    <property type="nucleotide sequence ID" value="NZ_MEHT01000001.1"/>
</dbReference>
<feature type="domain" description="Flagellar hook-associated protein FlgK helical" evidence="8">
    <location>
        <begin position="100"/>
        <end position="310"/>
    </location>
</feature>
<keyword evidence="6" id="KW-0975">Bacterial flagellum</keyword>
<dbReference type="InterPro" id="IPR053927">
    <property type="entry name" value="FlgK_helical"/>
</dbReference>
<dbReference type="Proteomes" id="UP000249364">
    <property type="component" value="Unassembled WGS sequence"/>
</dbReference>
<dbReference type="InterPro" id="IPR010930">
    <property type="entry name" value="Flg_bb/hook_C_dom"/>
</dbReference>
<dbReference type="GO" id="GO:0044780">
    <property type="term" value="P:bacterial-type flagellum assembly"/>
    <property type="evidence" value="ECO:0007669"/>
    <property type="project" value="InterPro"/>
</dbReference>
<comment type="similarity">
    <text evidence="3">Belongs to the flagella basal body rod proteins family.</text>
</comment>
<dbReference type="PANTHER" id="PTHR30033">
    <property type="entry name" value="FLAGELLAR HOOK-ASSOCIATED PROTEIN 1"/>
    <property type="match status" value="1"/>
</dbReference>
<evidence type="ECO:0000313" key="9">
    <source>
        <dbReference type="EMBL" id="PZX45826.1"/>
    </source>
</evidence>
<sequence length="484" mass="50779">MSLSLALSSALSGLNVTARGTQLVSDNIANAQTEGYGVRALSLAARSTGAQGSGVMATGILRDVDPALLADLRHAKSAQSRDQVMSGFWARVEGGFGMPDEPDGLTYLLDALQVSLQNAATEPESDIRLRQITQAATDITRRFGAVDDMLQAQRDVADAALAKDVEFLNHALATVADLNTRIQKQTLLGGAPQSLVDARQKLISDISQTIAIQEIPRADGRIMLMGQGGHILVDRTAAQFGFTRTPGPAARDSVEAGSLSRVTLNDRPLALDNALFSTGRMGAFLEIRDISAPAAQLRLDSLAHDLVSRFAQPTLDPSLGAAEFGLFSLAGLHTMPPDKTGISGKIALNPLADPDKGGALWRLRHGMGLASLPAGMASDNALLSNKLHMLGAPRTLAGGSGLAKPAALHAADTLSFLASERLAQDQRGAANTARAAALEDAFTARGVDTDAELSKLLTLEQAYAANAKVIATVDAMWRTLLENV</sequence>
<reference evidence="9 10" key="1">
    <citation type="submission" date="2018-06" db="EMBL/GenBank/DDBJ databases">
        <title>Genomic Encyclopedia of Archaeal and Bacterial Type Strains, Phase II (KMG-II): from individual species to whole genera.</title>
        <authorList>
            <person name="Goeker M."/>
        </authorList>
    </citation>
    <scope>NUCLEOTIDE SEQUENCE [LARGE SCALE GENOMIC DNA]</scope>
    <source>
        <strain evidence="9 10">DSM 13087</strain>
    </source>
</reference>
<feature type="domain" description="Flagellar basal-body/hook protein C-terminal" evidence="7">
    <location>
        <begin position="446"/>
        <end position="481"/>
    </location>
</feature>
<dbReference type="GO" id="GO:0009424">
    <property type="term" value="C:bacterial-type flagellum hook"/>
    <property type="evidence" value="ECO:0007669"/>
    <property type="project" value="InterPro"/>
</dbReference>
<comment type="subcellular location">
    <subcellularLocation>
        <location evidence="1">Bacterial flagellum</location>
    </subcellularLocation>
    <subcellularLocation>
        <location evidence="2">Secreted</location>
    </subcellularLocation>
</comment>
<accession>A0A2W7QEJ7</accession>
<evidence type="ECO:0000256" key="4">
    <source>
        <dbReference type="ARBA" id="ARBA00016244"/>
    </source>
</evidence>
<organism evidence="9 10">
    <name type="scientific">Roseinatronobacter thiooxidans</name>
    <dbReference type="NCBI Taxonomy" id="121821"/>
    <lineage>
        <taxon>Bacteria</taxon>
        <taxon>Pseudomonadati</taxon>
        <taxon>Pseudomonadota</taxon>
        <taxon>Alphaproteobacteria</taxon>
        <taxon>Rhodobacterales</taxon>
        <taxon>Paracoccaceae</taxon>
        <taxon>Roseinatronobacter</taxon>
    </lineage>
</organism>
<dbReference type="GO" id="GO:0005198">
    <property type="term" value="F:structural molecule activity"/>
    <property type="evidence" value="ECO:0007669"/>
    <property type="project" value="InterPro"/>
</dbReference>
<proteinExistence type="inferred from homology"/>
<dbReference type="InterPro" id="IPR002371">
    <property type="entry name" value="FlgK"/>
</dbReference>
<dbReference type="PANTHER" id="PTHR30033:SF1">
    <property type="entry name" value="FLAGELLAR HOOK-ASSOCIATED PROTEIN 1"/>
    <property type="match status" value="1"/>
</dbReference>
<dbReference type="STRING" id="121821.GCA_001870675_00176"/>
<name>A0A2W7QEJ7_9RHOB</name>